<dbReference type="InterPro" id="IPR038732">
    <property type="entry name" value="HpyO/CreE_NAD-binding"/>
</dbReference>
<feature type="domain" description="FAD-dependent urate hydroxylase HpyO/Asp monooxygenase CreE-like FAD/NAD(P)-binding" evidence="1">
    <location>
        <begin position="10"/>
        <end position="174"/>
    </location>
</feature>
<comment type="caution">
    <text evidence="2">The sequence shown here is derived from an EMBL/GenBank/DDBJ whole genome shotgun (WGS) entry which is preliminary data.</text>
</comment>
<dbReference type="InterPro" id="IPR052189">
    <property type="entry name" value="L-asp_N-monooxygenase_NS-form"/>
</dbReference>
<dbReference type="Pfam" id="PF13454">
    <property type="entry name" value="NAD_binding_9"/>
    <property type="match status" value="1"/>
</dbReference>
<evidence type="ECO:0000313" key="2">
    <source>
        <dbReference type="EMBL" id="RXG26067.1"/>
    </source>
</evidence>
<dbReference type="AlphaFoldDB" id="A0A4Q0PGJ1"/>
<organism evidence="2 3">
    <name type="scientific">Leeuwenhoekiella polynyae</name>
    <dbReference type="NCBI Taxonomy" id="1550906"/>
    <lineage>
        <taxon>Bacteria</taxon>
        <taxon>Pseudomonadati</taxon>
        <taxon>Bacteroidota</taxon>
        <taxon>Flavobacteriia</taxon>
        <taxon>Flavobacteriales</taxon>
        <taxon>Flavobacteriaceae</taxon>
        <taxon>Leeuwenhoekiella</taxon>
    </lineage>
</organism>
<sequence length="585" mass="65962">MDTSVFNVGIIGLGPKGFYGFERLLAEIDQLDYHTEMCIHLFNESDAFATGWVYDINQPEYLLMNYPNKYISSVPRTECDPMIPMSSYSEWVSKFTGNSISYEEKQIAPRAAVGRYLKYYFNLLLKAGSSRVKIKKHITTVTAIKKGDSGFYIDTTTGAGAGLTFKTLLLTTGHSPAISSAYQTASNCEYTIPFVYPFDKKLTPVKSGTTVLCKGIGLTAIDTILGLTEGRDGAFKKSESGSYSYIKSGTEPFKIMPFSRSGIPIIPRGVAAINLKQTSFFLKHLVEDTLKNKRILDFEKQVLPILKVDIEAEYYHRLFKHYHYEYTPSVSIEHFRNVQKDFHKRFPKVNQFKAQSILYPKLNPESNLQQAVKNFWEFWINESEKKESPYAAAVAAWRFAAEDFNRLYSANVLTPASRSIFQNKYFGLFNRVAYGPPVQNIQKMLALMQAGILEFSYAKSPQLIEKRDACYLQTKTQKIEMDYVLDARLPRGFSKEAAVLFNPIAGPALFSHTANLNAVEVKCTRQGHPVDASGAIEKNMVLYGTPTEGALFDNDTLSRKHNDTASMWAKNTVVQYIQSKTALTT</sequence>
<dbReference type="PANTHER" id="PTHR40254">
    <property type="entry name" value="BLR0577 PROTEIN"/>
    <property type="match status" value="1"/>
</dbReference>
<evidence type="ECO:0000313" key="3">
    <source>
        <dbReference type="Proteomes" id="UP000289859"/>
    </source>
</evidence>
<protein>
    <submittedName>
        <fullName evidence="2">FAD-NAD(P)-binding protein</fullName>
    </submittedName>
</protein>
<proteinExistence type="predicted"/>
<evidence type="ECO:0000259" key="1">
    <source>
        <dbReference type="Pfam" id="PF13454"/>
    </source>
</evidence>
<dbReference type="OrthoDB" id="6309046at2"/>
<accession>A0A4Q0PGJ1</accession>
<reference evidence="2 3" key="1">
    <citation type="submission" date="2018-07" db="EMBL/GenBank/DDBJ databases">
        <title>Leeuwenhoekiella genomics.</title>
        <authorList>
            <person name="Tahon G."/>
            <person name="Willems A."/>
        </authorList>
    </citation>
    <scope>NUCLEOTIDE SEQUENCE [LARGE SCALE GENOMIC DNA]</scope>
    <source>
        <strain evidence="2 3">LMG 29608</strain>
    </source>
</reference>
<keyword evidence="3" id="KW-1185">Reference proteome</keyword>
<dbReference type="PANTHER" id="PTHR40254:SF1">
    <property type="entry name" value="BLR0577 PROTEIN"/>
    <property type="match status" value="1"/>
</dbReference>
<dbReference type="Proteomes" id="UP000289859">
    <property type="component" value="Unassembled WGS sequence"/>
</dbReference>
<dbReference type="EMBL" id="QOVK01000001">
    <property type="protein sequence ID" value="RXG26067.1"/>
    <property type="molecule type" value="Genomic_DNA"/>
</dbReference>
<dbReference type="RefSeq" id="WP_128763774.1">
    <property type="nucleotide sequence ID" value="NZ_JBHUOO010000018.1"/>
</dbReference>
<name>A0A4Q0PGJ1_9FLAO</name>
<gene>
    <name evidence="2" type="ORF">DSM02_58</name>
</gene>